<sequence>MGQDTTSTTSIQAPRSIEDVLIQTPLQLLRCRDPLLRNPLRQICLEDQPRATVLATTFPRSRNQGTELRPLGNIRCWI</sequence>
<dbReference type="EMBL" id="NCVQ01000003">
    <property type="protein sequence ID" value="PWZ40565.1"/>
    <property type="molecule type" value="Genomic_DNA"/>
</dbReference>
<evidence type="ECO:0000313" key="1">
    <source>
        <dbReference type="EMBL" id="PWZ40565.1"/>
    </source>
</evidence>
<dbReference type="AlphaFoldDB" id="A0A3L6G075"/>
<reference evidence="1" key="1">
    <citation type="journal article" date="2018" name="Nat. Genet.">
        <title>Extensive intraspecific gene order and gene structural variations between Mo17 and other maize genomes.</title>
        <authorList>
            <person name="Sun S."/>
            <person name="Zhou Y."/>
            <person name="Chen J."/>
            <person name="Shi J."/>
            <person name="Zhao H."/>
            <person name="Zhao H."/>
            <person name="Song W."/>
            <person name="Zhang M."/>
            <person name="Cui Y."/>
            <person name="Dong X."/>
            <person name="Liu H."/>
            <person name="Ma X."/>
            <person name="Jiao Y."/>
            <person name="Wang B."/>
            <person name="Wei X."/>
            <person name="Stein J.C."/>
            <person name="Glaubitz J.C."/>
            <person name="Lu F."/>
            <person name="Yu G."/>
            <person name="Liang C."/>
            <person name="Fengler K."/>
            <person name="Li B."/>
            <person name="Rafalski A."/>
            <person name="Schnable P.S."/>
            <person name="Ware D.H."/>
            <person name="Buckler E.S."/>
            <person name="Lai J."/>
        </authorList>
    </citation>
    <scope>NUCLEOTIDE SEQUENCE [LARGE SCALE GENOMIC DNA]</scope>
    <source>
        <tissue evidence="1">Seedling</tissue>
    </source>
</reference>
<organism evidence="1">
    <name type="scientific">Zea mays</name>
    <name type="common">Maize</name>
    <dbReference type="NCBI Taxonomy" id="4577"/>
    <lineage>
        <taxon>Eukaryota</taxon>
        <taxon>Viridiplantae</taxon>
        <taxon>Streptophyta</taxon>
        <taxon>Embryophyta</taxon>
        <taxon>Tracheophyta</taxon>
        <taxon>Spermatophyta</taxon>
        <taxon>Magnoliopsida</taxon>
        <taxon>Liliopsida</taxon>
        <taxon>Poales</taxon>
        <taxon>Poaceae</taxon>
        <taxon>PACMAD clade</taxon>
        <taxon>Panicoideae</taxon>
        <taxon>Andropogonodae</taxon>
        <taxon>Andropogoneae</taxon>
        <taxon>Tripsacinae</taxon>
        <taxon>Zea</taxon>
    </lineage>
</organism>
<protein>
    <submittedName>
        <fullName evidence="1">Uncharacterized protein</fullName>
    </submittedName>
</protein>
<dbReference type="Proteomes" id="UP000251960">
    <property type="component" value="Chromosome 2"/>
</dbReference>
<comment type="caution">
    <text evidence="1">The sequence shown here is derived from an EMBL/GenBank/DDBJ whole genome shotgun (WGS) entry which is preliminary data.</text>
</comment>
<proteinExistence type="predicted"/>
<accession>A0A3L6G075</accession>
<gene>
    <name evidence="1" type="ORF">Zm00014a_036987</name>
</gene>
<name>A0A3L6G075_MAIZE</name>